<feature type="binding site" evidence="10">
    <location>
        <begin position="131"/>
        <end position="133"/>
    </location>
    <ligand>
        <name>2-[(2R,5Z)-2-carboxy-4-methylthiazol-5(2H)-ylidene]ethyl phosphate</name>
        <dbReference type="ChEBI" id="CHEBI:62899"/>
    </ligand>
</feature>
<comment type="catalytic activity">
    <reaction evidence="7 10 11">
        <text>4-methyl-5-(2-phosphooxyethyl)-thiazole + 4-amino-2-methyl-5-(diphosphooxymethyl)pyrimidine + H(+) = thiamine phosphate + diphosphate</text>
        <dbReference type="Rhea" id="RHEA:22328"/>
        <dbReference type="ChEBI" id="CHEBI:15378"/>
        <dbReference type="ChEBI" id="CHEBI:33019"/>
        <dbReference type="ChEBI" id="CHEBI:37575"/>
        <dbReference type="ChEBI" id="CHEBI:57841"/>
        <dbReference type="ChEBI" id="CHEBI:58296"/>
        <dbReference type="EC" id="2.5.1.3"/>
    </reaction>
</comment>
<dbReference type="InterPro" id="IPR013785">
    <property type="entry name" value="Aldolase_TIM"/>
</dbReference>
<dbReference type="AlphaFoldDB" id="A0A7C0Y9Y6"/>
<comment type="catalytic activity">
    <reaction evidence="9 10 11">
        <text>2-[(2R,5Z)-2-carboxy-4-methylthiazol-5(2H)-ylidene]ethyl phosphate + 4-amino-2-methyl-5-(diphosphooxymethyl)pyrimidine + 2 H(+) = thiamine phosphate + CO2 + diphosphate</text>
        <dbReference type="Rhea" id="RHEA:47844"/>
        <dbReference type="ChEBI" id="CHEBI:15378"/>
        <dbReference type="ChEBI" id="CHEBI:16526"/>
        <dbReference type="ChEBI" id="CHEBI:33019"/>
        <dbReference type="ChEBI" id="CHEBI:37575"/>
        <dbReference type="ChEBI" id="CHEBI:57841"/>
        <dbReference type="ChEBI" id="CHEBI:62899"/>
        <dbReference type="EC" id="2.5.1.3"/>
    </reaction>
</comment>
<dbReference type="PANTHER" id="PTHR20857">
    <property type="entry name" value="THIAMINE-PHOSPHATE PYROPHOSPHORYLASE"/>
    <property type="match status" value="1"/>
</dbReference>
<evidence type="ECO:0000313" key="14">
    <source>
        <dbReference type="EMBL" id="HDD53676.1"/>
    </source>
</evidence>
<dbReference type="InterPro" id="IPR036206">
    <property type="entry name" value="ThiamineP_synth_sf"/>
</dbReference>
<protein>
    <recommendedName>
        <fullName evidence="10">Thiamine-phosphate synthase</fullName>
        <shortName evidence="10">TP synthase</shortName>
        <shortName evidence="10">TPS</shortName>
        <ecNumber evidence="10">2.5.1.3</ecNumber>
    </recommendedName>
    <alternativeName>
        <fullName evidence="10">Thiamine-phosphate pyrophosphorylase</fullName>
        <shortName evidence="10">TMP pyrophosphorylase</shortName>
        <shortName evidence="10">TMP-PPase</shortName>
    </alternativeName>
</protein>
<evidence type="ECO:0000256" key="10">
    <source>
        <dbReference type="HAMAP-Rule" id="MF_00097"/>
    </source>
</evidence>
<dbReference type="SUPFAM" id="SSF51391">
    <property type="entry name" value="Thiamin phosphate synthase"/>
    <property type="match status" value="1"/>
</dbReference>
<evidence type="ECO:0000256" key="9">
    <source>
        <dbReference type="ARBA" id="ARBA00047883"/>
    </source>
</evidence>
<dbReference type="EMBL" id="DQWS01000236">
    <property type="protein sequence ID" value="HDD53676.1"/>
    <property type="molecule type" value="Genomic_DNA"/>
</dbReference>
<evidence type="ECO:0000256" key="6">
    <source>
        <dbReference type="ARBA" id="ARBA00022977"/>
    </source>
</evidence>
<evidence type="ECO:0000256" key="11">
    <source>
        <dbReference type="RuleBase" id="RU003826"/>
    </source>
</evidence>
<organism evidence="14">
    <name type="scientific">Thermosulfidibacter takaii</name>
    <dbReference type="NCBI Taxonomy" id="412593"/>
    <lineage>
        <taxon>Bacteria</taxon>
        <taxon>Pseudomonadati</taxon>
        <taxon>Thermosulfidibacterota</taxon>
        <taxon>Thermosulfidibacteria</taxon>
        <taxon>Thermosulfidibacterales</taxon>
        <taxon>Thermosulfidibacteraceae</taxon>
    </lineage>
</organism>
<comment type="cofactor">
    <cofactor evidence="1">
        <name>Mg(2+)</name>
        <dbReference type="ChEBI" id="CHEBI:18420"/>
    </cofactor>
</comment>
<dbReference type="HAMAP" id="MF_00097">
    <property type="entry name" value="TMP_synthase"/>
    <property type="match status" value="1"/>
</dbReference>
<comment type="caution">
    <text evidence="10">Lacks conserved residue(s) required for the propagation of feature annotation.</text>
</comment>
<dbReference type="GO" id="GO:0000287">
    <property type="term" value="F:magnesium ion binding"/>
    <property type="evidence" value="ECO:0007669"/>
    <property type="project" value="UniProtKB-UniRule"/>
</dbReference>
<evidence type="ECO:0000256" key="3">
    <source>
        <dbReference type="ARBA" id="ARBA00022679"/>
    </source>
</evidence>
<proteinExistence type="inferred from homology"/>
<dbReference type="GO" id="GO:0009228">
    <property type="term" value="P:thiamine biosynthetic process"/>
    <property type="evidence" value="ECO:0007669"/>
    <property type="project" value="UniProtKB-KW"/>
</dbReference>
<dbReference type="InterPro" id="IPR034291">
    <property type="entry name" value="TMP_synthase"/>
</dbReference>
<dbReference type="EC" id="2.5.1.3" evidence="10"/>
<evidence type="ECO:0000256" key="4">
    <source>
        <dbReference type="ARBA" id="ARBA00022723"/>
    </source>
</evidence>
<comment type="similarity">
    <text evidence="10 11">Belongs to the thiamine-phosphate synthase family.</text>
</comment>
<accession>A0A7C0Y9Y6</accession>
<gene>
    <name evidence="10 14" type="primary">thiE</name>
    <name evidence="14" type="ORF">ENF32_06395</name>
</gene>
<evidence type="ECO:0000259" key="13">
    <source>
        <dbReference type="Pfam" id="PF02581"/>
    </source>
</evidence>
<keyword evidence="5" id="KW-0460">Magnesium</keyword>
<evidence type="ECO:0000256" key="7">
    <source>
        <dbReference type="ARBA" id="ARBA00047334"/>
    </source>
</evidence>
<dbReference type="UniPathway" id="UPA00060">
    <property type="reaction ID" value="UER00141"/>
</dbReference>
<dbReference type="CDD" id="cd00564">
    <property type="entry name" value="TMP_TenI"/>
    <property type="match status" value="1"/>
</dbReference>
<evidence type="ECO:0000256" key="12">
    <source>
        <dbReference type="RuleBase" id="RU004253"/>
    </source>
</evidence>
<evidence type="ECO:0000256" key="8">
    <source>
        <dbReference type="ARBA" id="ARBA00047851"/>
    </source>
</evidence>
<dbReference type="InterPro" id="IPR022998">
    <property type="entry name" value="ThiamineP_synth_TenI"/>
</dbReference>
<dbReference type="NCBIfam" id="TIGR00693">
    <property type="entry name" value="thiE"/>
    <property type="match status" value="1"/>
</dbReference>
<evidence type="ECO:0000256" key="2">
    <source>
        <dbReference type="ARBA" id="ARBA00005165"/>
    </source>
</evidence>
<feature type="domain" description="Thiamine phosphate synthase/TenI" evidence="13">
    <location>
        <begin position="6"/>
        <end position="184"/>
    </location>
</feature>
<feature type="binding site" evidence="10">
    <location>
        <position position="161"/>
    </location>
    <ligand>
        <name>2-[(2R,5Z)-2-carboxy-4-methylthiazol-5(2H)-ylidene]ethyl phosphate</name>
        <dbReference type="ChEBI" id="CHEBI:62899"/>
    </ligand>
</feature>
<reference evidence="14" key="1">
    <citation type="journal article" date="2020" name="mSystems">
        <title>Genome- and Community-Level Interaction Insights into Carbon Utilization and Element Cycling Functions of Hydrothermarchaeota in Hydrothermal Sediment.</title>
        <authorList>
            <person name="Zhou Z."/>
            <person name="Liu Y."/>
            <person name="Xu W."/>
            <person name="Pan J."/>
            <person name="Luo Z.H."/>
            <person name="Li M."/>
        </authorList>
    </citation>
    <scope>NUCLEOTIDE SEQUENCE [LARGE SCALE GENOMIC DNA]</scope>
    <source>
        <strain evidence="14">HyVt-115</strain>
    </source>
</reference>
<comment type="caution">
    <text evidence="14">The sequence shown here is derived from an EMBL/GenBank/DDBJ whole genome shotgun (WGS) entry which is preliminary data.</text>
</comment>
<name>A0A7C0Y9Y6_9BACT</name>
<comment type="pathway">
    <text evidence="2 10 12">Cofactor biosynthesis; thiamine diphosphate biosynthesis; thiamine phosphate from 4-amino-2-methyl-5-diphosphomethylpyrimidine and 4-methyl-5-(2-phosphoethyl)-thiazole: step 1/1.</text>
</comment>
<comment type="catalytic activity">
    <reaction evidence="8 10 11">
        <text>2-(2-carboxy-4-methylthiazol-5-yl)ethyl phosphate + 4-amino-2-methyl-5-(diphosphooxymethyl)pyrimidine + 2 H(+) = thiamine phosphate + CO2 + diphosphate</text>
        <dbReference type="Rhea" id="RHEA:47848"/>
        <dbReference type="ChEBI" id="CHEBI:15378"/>
        <dbReference type="ChEBI" id="CHEBI:16526"/>
        <dbReference type="ChEBI" id="CHEBI:33019"/>
        <dbReference type="ChEBI" id="CHEBI:37575"/>
        <dbReference type="ChEBI" id="CHEBI:57841"/>
        <dbReference type="ChEBI" id="CHEBI:62890"/>
        <dbReference type="EC" id="2.5.1.3"/>
    </reaction>
</comment>
<keyword evidence="3 10" id="KW-0808">Transferase</keyword>
<keyword evidence="6 10" id="KW-0784">Thiamine biosynthesis</keyword>
<comment type="function">
    <text evidence="10">Condenses 4-methyl-5-(beta-hydroxyethyl)thiazole monophosphate (THZ-P) and 2-methyl-4-amino-5-hydroxymethyl pyrimidine pyrophosphate (HMP-PP) to form thiamine monophosphate (TMP).</text>
</comment>
<dbReference type="GO" id="GO:0009229">
    <property type="term" value="P:thiamine diphosphate biosynthetic process"/>
    <property type="evidence" value="ECO:0007669"/>
    <property type="project" value="UniProtKB-UniRule"/>
</dbReference>
<keyword evidence="4" id="KW-0479">Metal-binding</keyword>
<sequence length="206" mass="22218">MFRFLAITNRFLCKNRPLIQAVEEALGGGVEAVLLRELGLEDNLLYAVALQFKKVLERKGAPFLVAHRVDVALAVGADGVHLGGYSLPVKVARSLLGHQRVVGFSAHSLEEAREAQAQGVDYVTLSPIFHTRSKPLARPLGMDYLAEVASQLEVPVLALGGIGPKEAAEVVKKGAHGVAVMSALWKGDPRALAREIKERIEEIRGS</sequence>
<dbReference type="GO" id="GO:0005737">
    <property type="term" value="C:cytoplasm"/>
    <property type="evidence" value="ECO:0007669"/>
    <property type="project" value="TreeGrafter"/>
</dbReference>
<dbReference type="Gene3D" id="3.20.20.70">
    <property type="entry name" value="Aldolase class I"/>
    <property type="match status" value="1"/>
</dbReference>
<dbReference type="Proteomes" id="UP000885690">
    <property type="component" value="Unassembled WGS sequence"/>
</dbReference>
<feature type="binding site" evidence="10">
    <location>
        <position position="105"/>
    </location>
    <ligand>
        <name>4-amino-2-methyl-5-(diphosphooxymethyl)pyrimidine</name>
        <dbReference type="ChEBI" id="CHEBI:57841"/>
    </ligand>
</feature>
<evidence type="ECO:0000256" key="5">
    <source>
        <dbReference type="ARBA" id="ARBA00022842"/>
    </source>
</evidence>
<evidence type="ECO:0000256" key="1">
    <source>
        <dbReference type="ARBA" id="ARBA00001946"/>
    </source>
</evidence>
<dbReference type="Pfam" id="PF02581">
    <property type="entry name" value="TMP-TENI"/>
    <property type="match status" value="1"/>
</dbReference>
<feature type="binding site" evidence="10">
    <location>
        <position position="134"/>
    </location>
    <ligand>
        <name>4-amino-2-methyl-5-(diphosphooxymethyl)pyrimidine</name>
        <dbReference type="ChEBI" id="CHEBI:57841"/>
    </ligand>
</feature>
<dbReference type="PANTHER" id="PTHR20857:SF15">
    <property type="entry name" value="THIAMINE-PHOSPHATE SYNTHASE"/>
    <property type="match status" value="1"/>
</dbReference>
<dbReference type="GO" id="GO:0004789">
    <property type="term" value="F:thiamine-phosphate diphosphorylase activity"/>
    <property type="evidence" value="ECO:0007669"/>
    <property type="project" value="UniProtKB-UniRule"/>
</dbReference>